<gene>
    <name evidence="18" type="ORF">DNG_09790</name>
</gene>
<dbReference type="InterPro" id="IPR029070">
    <property type="entry name" value="Chitinase_insertion_sf"/>
</dbReference>
<dbReference type="InterPro" id="IPR001579">
    <property type="entry name" value="Glyco_hydro_18_chit_AS"/>
</dbReference>
<dbReference type="PROSITE" id="PS51910">
    <property type="entry name" value="GH18_2"/>
    <property type="match status" value="1"/>
</dbReference>
<accession>A0AAE8SZL4</accession>
<dbReference type="InterPro" id="IPR001002">
    <property type="entry name" value="Chitin-bd_1"/>
</dbReference>
<feature type="domain" description="GH18" evidence="17">
    <location>
        <begin position="201"/>
        <end position="556"/>
    </location>
</feature>
<proteinExistence type="inferred from homology"/>
<evidence type="ECO:0000259" key="17">
    <source>
        <dbReference type="PROSITE" id="PS51910"/>
    </source>
</evidence>
<evidence type="ECO:0000256" key="14">
    <source>
        <dbReference type="RuleBase" id="RU000489"/>
    </source>
</evidence>
<dbReference type="GO" id="GO:0008061">
    <property type="term" value="F:chitin binding"/>
    <property type="evidence" value="ECO:0007669"/>
    <property type="project" value="UniProtKB-UniRule"/>
</dbReference>
<dbReference type="SUPFAM" id="SSF57016">
    <property type="entry name" value="Plant lectins/antimicrobial peptides"/>
    <property type="match status" value="1"/>
</dbReference>
<keyword evidence="12" id="KW-0624">Polysaccharide degradation</keyword>
<keyword evidence="10" id="KW-0119">Carbohydrate metabolism</keyword>
<evidence type="ECO:0000256" key="10">
    <source>
        <dbReference type="ARBA" id="ARBA00023277"/>
    </source>
</evidence>
<keyword evidence="11 14" id="KW-0326">Glycosidase</keyword>
<comment type="subcellular location">
    <subcellularLocation>
        <location evidence="2">Secreted</location>
    </subcellularLocation>
</comment>
<comment type="caution">
    <text evidence="13">Lacks conserved residue(s) required for the propagation of feature annotation.</text>
</comment>
<feature type="signal peptide" evidence="15">
    <location>
        <begin position="1"/>
        <end position="20"/>
    </location>
</feature>
<evidence type="ECO:0000313" key="18">
    <source>
        <dbReference type="EMBL" id="SPO07096.1"/>
    </source>
</evidence>
<feature type="disulfide bond" evidence="13">
    <location>
        <begin position="153"/>
        <end position="165"/>
    </location>
</feature>
<comment type="catalytic activity">
    <reaction evidence="1">
        <text>Random endo-hydrolysis of N-acetyl-beta-D-glucosaminide (1-&gt;4)-beta-linkages in chitin and chitodextrins.</text>
        <dbReference type="EC" id="3.2.1.14"/>
    </reaction>
</comment>
<dbReference type="InterPro" id="IPR001223">
    <property type="entry name" value="Glyco_hydro18_cat"/>
</dbReference>
<evidence type="ECO:0000259" key="16">
    <source>
        <dbReference type="PROSITE" id="PS50941"/>
    </source>
</evidence>
<dbReference type="GO" id="GO:0000272">
    <property type="term" value="P:polysaccharide catabolic process"/>
    <property type="evidence" value="ECO:0007669"/>
    <property type="project" value="UniProtKB-KW"/>
</dbReference>
<dbReference type="Proteomes" id="UP001187682">
    <property type="component" value="Unassembled WGS sequence"/>
</dbReference>
<keyword evidence="5" id="KW-0964">Secreted</keyword>
<evidence type="ECO:0000256" key="13">
    <source>
        <dbReference type="PROSITE-ProRule" id="PRU00261"/>
    </source>
</evidence>
<evidence type="ECO:0000313" key="19">
    <source>
        <dbReference type="Proteomes" id="UP001187682"/>
    </source>
</evidence>
<feature type="disulfide bond" evidence="13">
    <location>
        <begin position="182"/>
        <end position="186"/>
    </location>
</feature>
<feature type="domain" description="Chitin-binding type-1" evidence="16">
    <location>
        <begin position="139"/>
        <end position="188"/>
    </location>
</feature>
<evidence type="ECO:0000256" key="9">
    <source>
        <dbReference type="ARBA" id="ARBA00023026"/>
    </source>
</evidence>
<dbReference type="PROSITE" id="PS01095">
    <property type="entry name" value="GH18_1"/>
    <property type="match status" value="1"/>
</dbReference>
<dbReference type="EC" id="3.2.1.14" evidence="4"/>
<keyword evidence="19" id="KW-1185">Reference proteome</keyword>
<protein>
    <recommendedName>
        <fullName evidence="4">chitinase</fullName>
        <ecNumber evidence="4">3.2.1.14</ecNumber>
    </recommendedName>
</protein>
<dbReference type="Pfam" id="PF00187">
    <property type="entry name" value="Chitin_bind_1"/>
    <property type="match status" value="1"/>
</dbReference>
<dbReference type="EMBL" id="ONZQ02000018">
    <property type="protein sequence ID" value="SPO07096.1"/>
    <property type="molecule type" value="Genomic_DNA"/>
</dbReference>
<dbReference type="PROSITE" id="PS50941">
    <property type="entry name" value="CHIT_BIND_I_2"/>
    <property type="match status" value="1"/>
</dbReference>
<evidence type="ECO:0000256" key="6">
    <source>
        <dbReference type="ARBA" id="ARBA00022669"/>
    </source>
</evidence>
<feature type="disulfide bond" evidence="13">
    <location>
        <begin position="158"/>
        <end position="172"/>
    </location>
</feature>
<evidence type="ECO:0000256" key="15">
    <source>
        <dbReference type="SAM" id="SignalP"/>
    </source>
</evidence>
<dbReference type="CDD" id="cd00035">
    <property type="entry name" value="ChtBD1"/>
    <property type="match status" value="1"/>
</dbReference>
<keyword evidence="6 13" id="KW-0147">Chitin-binding</keyword>
<feature type="chain" id="PRO_5042264770" description="chitinase" evidence="15">
    <location>
        <begin position="21"/>
        <end position="1795"/>
    </location>
</feature>
<dbReference type="GO" id="GO:0005576">
    <property type="term" value="C:extracellular region"/>
    <property type="evidence" value="ECO:0007669"/>
    <property type="project" value="UniProtKB-SubCell"/>
</dbReference>
<dbReference type="SMART" id="SM00270">
    <property type="entry name" value="ChtBD1"/>
    <property type="match status" value="1"/>
</dbReference>
<name>A0AAE8SZL4_9PEZI</name>
<dbReference type="InterPro" id="IPR053214">
    <property type="entry name" value="LysM12-like"/>
</dbReference>
<evidence type="ECO:0000256" key="7">
    <source>
        <dbReference type="ARBA" id="ARBA00022801"/>
    </source>
</evidence>
<dbReference type="InterPro" id="IPR018371">
    <property type="entry name" value="Chitin-binding_1_CS"/>
</dbReference>
<dbReference type="PROSITE" id="PS00026">
    <property type="entry name" value="CHIT_BIND_I_1"/>
    <property type="match status" value="1"/>
</dbReference>
<evidence type="ECO:0000256" key="5">
    <source>
        <dbReference type="ARBA" id="ARBA00022525"/>
    </source>
</evidence>
<dbReference type="GO" id="GO:0008843">
    <property type="term" value="F:endochitinase activity"/>
    <property type="evidence" value="ECO:0007669"/>
    <property type="project" value="UniProtKB-EC"/>
</dbReference>
<dbReference type="InterPro" id="IPR011583">
    <property type="entry name" value="Chitinase_II/V-like_cat"/>
</dbReference>
<reference evidence="18" key="1">
    <citation type="submission" date="2018-03" db="EMBL/GenBank/DDBJ databases">
        <authorList>
            <person name="Guldener U."/>
        </authorList>
    </citation>
    <scope>NUCLEOTIDE SEQUENCE</scope>
</reference>
<evidence type="ECO:0000256" key="4">
    <source>
        <dbReference type="ARBA" id="ARBA00012729"/>
    </source>
</evidence>
<keyword evidence="13" id="KW-1015">Disulfide bond</keyword>
<keyword evidence="15" id="KW-0732">Signal</keyword>
<evidence type="ECO:0000256" key="2">
    <source>
        <dbReference type="ARBA" id="ARBA00004613"/>
    </source>
</evidence>
<dbReference type="SMART" id="SM00636">
    <property type="entry name" value="Glyco_18"/>
    <property type="match status" value="1"/>
</dbReference>
<sequence>MAPAAVLAVALSLLSQEVWAHPHKFNSINSSSEVDLPTCRAAILPFDFSAKDKRTQDLRICDASEVVLPQLFRRQDERGEDYSCSETKLCSNSKALYTTSPIYARFTSRGSNQDSVLTDTCGITGASPNDVCWSNCDAHAECGRYAEPAGKECPLNVCCSQFGFCGMIEEFCARGDSEEESCQSNCDQPGPTGPAGGDVRNRVIGYFEAWVHDRKCQNMDFDRIPVGALTHAYFSFGYITPGDFMIAPMDNLPVGLFSEFTDIKRKNSSLKTVIALGGWTFNDNHTATQPVFHNLASTRENRAIFITNLFAFMRKYGFDGVDFDWEYPGAPDRGGHDEDGKNFVSLLKELQEENKKQPAKYVVSFTIPTSYWYLRWFDLQAVDYADFVNIMSYDLHGVWDGDNPIGKHVFAHSNLTEIGSALDLLWRNNVPRNKLNLGLGFYGRSFTLVDPNCHSPGCPFLTGADKGPCSGEPGILTFREINDIIKRHNLEPYYDKENAVKYITWNQNQWVSYDDPETLRQKIDFANDIGLSGVLIWAIDQDADDLRLLEAVVGDGGLLQFQHDEDIGEETDADTWEVPDCYVTGCGGKCKAGFIKVEQQPCGGAKAVTRHSKEKDSLLCCPIQGAPDPADCTWRGSAPNCNGRCHDNEVTMQLNRWGDGKYCEDGNKVYCCESPVSNDHECYWAGVGKDCNGKDIAMTFSGTFLSTVVDIVDLAPLVGDILIGAMRDYEMEFMKFYCCPEKDFKRFKDCGWYGSPDTCFNNHCPVTGHSVQLTDSPYGFGESCFPRVERNRVFCCDLSDNKSPFLPVPLENLFVHPPEGDNIDTDFILEIDDTWGTGSSKTNDDADEPNDAAFQFVIMTSPEELQVSLDKRDGSHWELFNCNDAESEEPQTIQMICTDVSEDSNCHKIELGHGVPGTILQMPPGCGPGTYAVAKDMVVSPHQIVPRGFESLRHKPVVYDLTFDYDFSRVPRDLGNTQLRIDYSNEPGYWDTVVAAAASERKTKRSLEDVGGNHKRWLEETWRDDAYFSGSGAMDEGGELHKRWFADLVIDWLRRMLSEGISTEFTHDLKETYTAKIVEEQFQCPKYEGYVLAQALVDVAVSTSFGFTLITTLETPPDLSKSYLTFHNKGEIQAVFTLEAFINFHYESGEMDLLKIPFPGAGFRIPGIATIGPALALKTRLEASVSVSATMEARLDVASWEYDYRLPMEPEMEPETEDKPEYGNTGNPNGIPSPEFYGGVLAHGDAKAHLIAAVQFGIDFDQRWKVGAATAALVADGWIQIVMEAGISTEVTCPFTWGLNAGVDLYVEARVPDVFKWEHNRFRLPGSGVFPVYEGGQCPDLRDGSPDLARRRRSIDSGSQAALEWKGARSNVDSNDANATGSREARGALEKRATVIGPFISIPIQDMLCPNAASGGESSGTACGLIQGWEESDLTNALRRRSASDETAVFEDYKAGRISPRTELVSRATDSSRKTSYCSKRKMKVPPYKTSSTLNTRVPNVKTYGYTNPDDCNNFGFGSIPLPAAATLTTTYATEHILELQLVGLALTDMDAKLPALDNPDPRGPAKVVLCNVLGSLWITLSGNLQPILDGVKRQPVDHIMAVMPSNANAYTDEFVLLDKGVNAAKQGMFKNGPINSDTTMMDYIRQDPDKAIKNIKDVMTALKYMGDSTIRSTFIAQKERVAARLKELDEDIMPNVQKPDTREGLSWGRWKSQGMEGRWNTFMKDKTATALFKAKKHIDDYTLALKDGYAKESDRKAAEADTDVARDAARLIDKIDKLDAEWKRYKPLVWSNPF</sequence>
<evidence type="ECO:0000256" key="8">
    <source>
        <dbReference type="ARBA" id="ARBA00023024"/>
    </source>
</evidence>
<evidence type="ECO:0000256" key="12">
    <source>
        <dbReference type="ARBA" id="ARBA00023326"/>
    </source>
</evidence>
<dbReference type="PANTHER" id="PTHR47700:SF2">
    <property type="entry name" value="CHITINASE"/>
    <property type="match status" value="1"/>
</dbReference>
<keyword evidence="8" id="KW-0146">Chitin degradation</keyword>
<evidence type="ECO:0000256" key="11">
    <source>
        <dbReference type="ARBA" id="ARBA00023295"/>
    </source>
</evidence>
<dbReference type="Pfam" id="PF00704">
    <property type="entry name" value="Glyco_hydro_18"/>
    <property type="match status" value="1"/>
</dbReference>
<dbReference type="Gene3D" id="3.10.50.10">
    <property type="match status" value="1"/>
</dbReference>
<keyword evidence="9" id="KW-0843">Virulence</keyword>
<dbReference type="Gene3D" id="3.30.60.10">
    <property type="entry name" value="Endochitinase-like"/>
    <property type="match status" value="1"/>
</dbReference>
<evidence type="ECO:0000256" key="3">
    <source>
        <dbReference type="ARBA" id="ARBA00008682"/>
    </source>
</evidence>
<keyword evidence="7 14" id="KW-0378">Hydrolase</keyword>
<dbReference type="InterPro" id="IPR036861">
    <property type="entry name" value="Endochitinase-like_sf"/>
</dbReference>
<comment type="similarity">
    <text evidence="3">Belongs to the glycosyl hydrolase 18 family. Chitinase class V subfamily.</text>
</comment>
<evidence type="ECO:0000256" key="1">
    <source>
        <dbReference type="ARBA" id="ARBA00000822"/>
    </source>
</evidence>
<dbReference type="SUPFAM" id="SSF54556">
    <property type="entry name" value="Chitinase insertion domain"/>
    <property type="match status" value="1"/>
</dbReference>
<dbReference type="SUPFAM" id="SSF51445">
    <property type="entry name" value="(Trans)glycosidases"/>
    <property type="match status" value="1"/>
</dbReference>
<dbReference type="Gene3D" id="3.20.20.80">
    <property type="entry name" value="Glycosidases"/>
    <property type="match status" value="1"/>
</dbReference>
<dbReference type="InterPro" id="IPR017853">
    <property type="entry name" value="GH"/>
</dbReference>
<dbReference type="GO" id="GO:0006032">
    <property type="term" value="P:chitin catabolic process"/>
    <property type="evidence" value="ECO:0007669"/>
    <property type="project" value="UniProtKB-KW"/>
</dbReference>
<organism evidence="18 19">
    <name type="scientific">Cephalotrichum gorgonifer</name>
    <dbReference type="NCBI Taxonomy" id="2041049"/>
    <lineage>
        <taxon>Eukaryota</taxon>
        <taxon>Fungi</taxon>
        <taxon>Dikarya</taxon>
        <taxon>Ascomycota</taxon>
        <taxon>Pezizomycotina</taxon>
        <taxon>Sordariomycetes</taxon>
        <taxon>Hypocreomycetidae</taxon>
        <taxon>Microascales</taxon>
        <taxon>Microascaceae</taxon>
        <taxon>Cephalotrichum</taxon>
    </lineage>
</organism>
<dbReference type="PANTHER" id="PTHR47700">
    <property type="entry name" value="V CHITINASE, PUTATIVE (AFU_ORTHOLOGUE AFUA_6G13720)-RELATED"/>
    <property type="match status" value="1"/>
</dbReference>
<comment type="caution">
    <text evidence="18">The sequence shown here is derived from an EMBL/GenBank/DDBJ whole genome shotgun (WGS) entry which is preliminary data.</text>
</comment>